<dbReference type="Proteomes" id="UP001165584">
    <property type="component" value="Unassembled WGS sequence"/>
</dbReference>
<keyword evidence="2" id="KW-1185">Reference proteome</keyword>
<organism evidence="1 2">
    <name type="scientific">Herbiconiux aconitum</name>
    <dbReference type="NCBI Taxonomy" id="2970913"/>
    <lineage>
        <taxon>Bacteria</taxon>
        <taxon>Bacillati</taxon>
        <taxon>Actinomycetota</taxon>
        <taxon>Actinomycetes</taxon>
        <taxon>Micrococcales</taxon>
        <taxon>Microbacteriaceae</taxon>
        <taxon>Herbiconiux</taxon>
    </lineage>
</organism>
<evidence type="ECO:0000313" key="1">
    <source>
        <dbReference type="EMBL" id="MCS5718418.1"/>
    </source>
</evidence>
<accession>A0ABT2GQG2</accession>
<dbReference type="Pfam" id="PF10012">
    <property type="entry name" value="DUF2255"/>
    <property type="match status" value="1"/>
</dbReference>
<dbReference type="RefSeq" id="WP_259507282.1">
    <property type="nucleotide sequence ID" value="NZ_JANLCM010000001.1"/>
</dbReference>
<gene>
    <name evidence="1" type="ORF">N1027_09740</name>
</gene>
<dbReference type="InterPro" id="IPR012349">
    <property type="entry name" value="Split_barrel_FMN-bd"/>
</dbReference>
<sequence length="120" mass="13209">MNAVDYIGETDTIHIVTDTKDGREIETPIWGVVIDGVPYIRNAYGPSSKWYARARRAGHLAFADGATRYPAATEIVDDAAELDRVDDAYRAKYHDQGSALDQVIAPAVRGFTLRIRPDGS</sequence>
<dbReference type="InterPro" id="IPR016888">
    <property type="entry name" value="UCP028498"/>
</dbReference>
<dbReference type="SUPFAM" id="SSF50475">
    <property type="entry name" value="FMN-binding split barrel"/>
    <property type="match status" value="1"/>
</dbReference>
<reference evidence="1" key="1">
    <citation type="submission" date="2022-08" db="EMBL/GenBank/DDBJ databases">
        <authorList>
            <person name="Deng Y."/>
            <person name="Han X.-F."/>
            <person name="Zhang Y.-Q."/>
        </authorList>
    </citation>
    <scope>NUCLEOTIDE SEQUENCE</scope>
    <source>
        <strain evidence="1">CPCC 205763</strain>
    </source>
</reference>
<name>A0ABT2GQG2_9MICO</name>
<evidence type="ECO:0000313" key="2">
    <source>
        <dbReference type="Proteomes" id="UP001165584"/>
    </source>
</evidence>
<comment type="caution">
    <text evidence="1">The sequence shown here is derived from an EMBL/GenBank/DDBJ whole genome shotgun (WGS) entry which is preliminary data.</text>
</comment>
<dbReference type="Gene3D" id="2.30.110.10">
    <property type="entry name" value="Electron Transport, Fmn-binding Protein, Chain A"/>
    <property type="match status" value="1"/>
</dbReference>
<protein>
    <submittedName>
        <fullName evidence="1">DUF2255 family protein</fullName>
    </submittedName>
</protein>
<proteinExistence type="predicted"/>
<dbReference type="EMBL" id="JANLCM010000001">
    <property type="protein sequence ID" value="MCS5718418.1"/>
    <property type="molecule type" value="Genomic_DNA"/>
</dbReference>